<sequence>MSTRKLWTIEQLDGEVWKRALVHVPCKQTDDEARQALRDLVAANSHLPWRAVEVTRHPDGTEVTTVLTGR</sequence>
<evidence type="ECO:0000313" key="1">
    <source>
        <dbReference type="EMBL" id="MDT9686422.1"/>
    </source>
</evidence>
<dbReference type="RefSeq" id="WP_315881453.1">
    <property type="nucleotide sequence ID" value="NZ_JAWCTQ010000065.1"/>
</dbReference>
<evidence type="ECO:0000313" key="2">
    <source>
        <dbReference type="Proteomes" id="UP001250181"/>
    </source>
</evidence>
<evidence type="ECO:0008006" key="3">
    <source>
        <dbReference type="Google" id="ProtNLM"/>
    </source>
</evidence>
<organism evidence="1 2">
    <name type="scientific">Streptomyces tamarix</name>
    <dbReference type="NCBI Taxonomy" id="3078565"/>
    <lineage>
        <taxon>Bacteria</taxon>
        <taxon>Bacillati</taxon>
        <taxon>Actinomycetota</taxon>
        <taxon>Actinomycetes</taxon>
        <taxon>Kitasatosporales</taxon>
        <taxon>Streptomycetaceae</taxon>
        <taxon>Streptomyces</taxon>
    </lineage>
</organism>
<comment type="caution">
    <text evidence="1">The sequence shown here is derived from an EMBL/GenBank/DDBJ whole genome shotgun (WGS) entry which is preliminary data.</text>
</comment>
<reference evidence="1 2" key="1">
    <citation type="submission" date="2023-09" db="EMBL/GenBank/DDBJ databases">
        <title>Streptomyces sp. nov.: A antagonism against Alternaria gaisen Producing Streptochlin, Isolated from Tamarix root soil.</title>
        <authorList>
            <person name="Chen Y."/>
        </authorList>
    </citation>
    <scope>NUCLEOTIDE SEQUENCE [LARGE SCALE GENOMIC DNA]</scope>
    <source>
        <strain evidence="1 2">TRM76323</strain>
    </source>
</reference>
<dbReference type="Proteomes" id="UP001250181">
    <property type="component" value="Unassembled WGS sequence"/>
</dbReference>
<name>A0ABU3QVN4_9ACTN</name>
<proteinExistence type="predicted"/>
<keyword evidence="2" id="KW-1185">Reference proteome</keyword>
<gene>
    <name evidence="1" type="ORF">RND61_30770</name>
</gene>
<dbReference type="EMBL" id="JAWCTQ010000065">
    <property type="protein sequence ID" value="MDT9686422.1"/>
    <property type="molecule type" value="Genomic_DNA"/>
</dbReference>
<protein>
    <recommendedName>
        <fullName evidence="3">DUF2188 domain-containing protein</fullName>
    </recommendedName>
</protein>
<accession>A0ABU3QVN4</accession>